<evidence type="ECO:0000256" key="1">
    <source>
        <dbReference type="SAM" id="MobiDB-lite"/>
    </source>
</evidence>
<keyword evidence="3" id="KW-1185">Reference proteome</keyword>
<name>A0ABR2BWD2_9ROSI</name>
<accession>A0ABR2BWD2</accession>
<feature type="region of interest" description="Disordered" evidence="1">
    <location>
        <begin position="27"/>
        <end position="50"/>
    </location>
</feature>
<evidence type="ECO:0000313" key="3">
    <source>
        <dbReference type="Proteomes" id="UP001472677"/>
    </source>
</evidence>
<dbReference type="Proteomes" id="UP001472677">
    <property type="component" value="Unassembled WGS sequence"/>
</dbReference>
<gene>
    <name evidence="2" type="ORF">V6N12_037997</name>
</gene>
<proteinExistence type="predicted"/>
<comment type="caution">
    <text evidence="2">The sequence shown here is derived from an EMBL/GenBank/DDBJ whole genome shotgun (WGS) entry which is preliminary data.</text>
</comment>
<evidence type="ECO:0000313" key="2">
    <source>
        <dbReference type="EMBL" id="KAK8511393.1"/>
    </source>
</evidence>
<reference evidence="2 3" key="1">
    <citation type="journal article" date="2024" name="G3 (Bethesda)">
        <title>Genome assembly of Hibiscus sabdariffa L. provides insights into metabolisms of medicinal natural products.</title>
        <authorList>
            <person name="Kim T."/>
        </authorList>
    </citation>
    <scope>NUCLEOTIDE SEQUENCE [LARGE SCALE GENOMIC DNA]</scope>
    <source>
        <strain evidence="2">TK-2024</strain>
        <tissue evidence="2">Old leaves</tissue>
    </source>
</reference>
<dbReference type="EMBL" id="JBBPBM010000078">
    <property type="protein sequence ID" value="KAK8511393.1"/>
    <property type="molecule type" value="Genomic_DNA"/>
</dbReference>
<protein>
    <submittedName>
        <fullName evidence="2">Uncharacterized protein</fullName>
    </submittedName>
</protein>
<organism evidence="2 3">
    <name type="scientific">Hibiscus sabdariffa</name>
    <name type="common">roselle</name>
    <dbReference type="NCBI Taxonomy" id="183260"/>
    <lineage>
        <taxon>Eukaryota</taxon>
        <taxon>Viridiplantae</taxon>
        <taxon>Streptophyta</taxon>
        <taxon>Embryophyta</taxon>
        <taxon>Tracheophyta</taxon>
        <taxon>Spermatophyta</taxon>
        <taxon>Magnoliopsida</taxon>
        <taxon>eudicotyledons</taxon>
        <taxon>Gunneridae</taxon>
        <taxon>Pentapetalae</taxon>
        <taxon>rosids</taxon>
        <taxon>malvids</taxon>
        <taxon>Malvales</taxon>
        <taxon>Malvaceae</taxon>
        <taxon>Malvoideae</taxon>
        <taxon>Hibiscus</taxon>
    </lineage>
</organism>
<sequence>MLTLKILKGTLVMICVFDDGVTIPCNSRKHRRLDDDPSDGGGSVDSATRIAGGALNQDRIVPKATSYKESLIGA</sequence>